<sequence length="77" mass="9148">MSGIRMYVSRGRIGAAVALWSRQAMREGLTPAAARNTRHVKKWRKRQDDLKETRRRIHFKPIKKRIAEIMEMKRQGM</sequence>
<evidence type="ECO:0000313" key="2">
    <source>
        <dbReference type="Proteomes" id="UP000054408"/>
    </source>
</evidence>
<reference evidence="1 2" key="1">
    <citation type="submission" date="2010-05" db="EMBL/GenBank/DDBJ databases">
        <title>The Genome Sequence of Thecamonas trahens ATCC 50062.</title>
        <authorList>
            <consortium name="The Broad Institute Genome Sequencing Platform"/>
            <person name="Russ C."/>
            <person name="Cuomo C."/>
            <person name="Shea T."/>
            <person name="Young S.K."/>
            <person name="Zeng Q."/>
            <person name="Koehrsen M."/>
            <person name="Haas B."/>
            <person name="Borodovsky M."/>
            <person name="Guigo R."/>
            <person name="Alvarado L."/>
            <person name="Berlin A."/>
            <person name="Bochicchio J."/>
            <person name="Borenstein D."/>
            <person name="Chapman S."/>
            <person name="Chen Z."/>
            <person name="Freedman E."/>
            <person name="Gellesch M."/>
            <person name="Goldberg J."/>
            <person name="Griggs A."/>
            <person name="Gujja S."/>
            <person name="Heilman E."/>
            <person name="Heiman D."/>
            <person name="Hepburn T."/>
            <person name="Howarth C."/>
            <person name="Jen D."/>
            <person name="Larson L."/>
            <person name="Mehta T."/>
            <person name="Park D."/>
            <person name="Pearson M."/>
            <person name="Roberts A."/>
            <person name="Saif S."/>
            <person name="Shenoy N."/>
            <person name="Sisk P."/>
            <person name="Stolte C."/>
            <person name="Sykes S."/>
            <person name="Thomson T."/>
            <person name="Walk T."/>
            <person name="White J."/>
            <person name="Yandava C."/>
            <person name="Burger G."/>
            <person name="Gray M.W."/>
            <person name="Holland P.W.H."/>
            <person name="King N."/>
            <person name="Lang F.B.F."/>
            <person name="Roger A.J."/>
            <person name="Ruiz-Trillo I."/>
            <person name="Lander E."/>
            <person name="Nusbaum C."/>
        </authorList>
    </citation>
    <scope>NUCLEOTIDE SEQUENCE [LARGE SCALE GENOMIC DNA]</scope>
    <source>
        <strain evidence="1 2">ATCC 50062</strain>
    </source>
</reference>
<dbReference type="Proteomes" id="UP000054408">
    <property type="component" value="Unassembled WGS sequence"/>
</dbReference>
<dbReference type="GeneID" id="25562548"/>
<name>A0A0L0D2M1_THETB</name>
<proteinExistence type="predicted"/>
<dbReference type="AlphaFoldDB" id="A0A0L0D2M1"/>
<dbReference type="EMBL" id="GL349442">
    <property type="protein sequence ID" value="KNC46446.1"/>
    <property type="molecule type" value="Genomic_DNA"/>
</dbReference>
<evidence type="ECO:0000313" key="1">
    <source>
        <dbReference type="EMBL" id="KNC46446.1"/>
    </source>
</evidence>
<keyword evidence="2" id="KW-1185">Reference proteome</keyword>
<organism evidence="1 2">
    <name type="scientific">Thecamonas trahens ATCC 50062</name>
    <dbReference type="NCBI Taxonomy" id="461836"/>
    <lineage>
        <taxon>Eukaryota</taxon>
        <taxon>Apusozoa</taxon>
        <taxon>Apusomonadida</taxon>
        <taxon>Apusomonadidae</taxon>
        <taxon>Thecamonas</taxon>
    </lineage>
</organism>
<accession>A0A0L0D2M1</accession>
<dbReference type="RefSeq" id="XP_013760737.1">
    <property type="nucleotide sequence ID" value="XM_013905283.1"/>
</dbReference>
<protein>
    <submittedName>
        <fullName evidence="1">Uncharacterized protein</fullName>
    </submittedName>
</protein>
<gene>
    <name evidence="1" type="ORF">AMSG_02903</name>
</gene>